<proteinExistence type="predicted"/>
<keyword evidence="2" id="KW-1185">Reference proteome</keyword>
<dbReference type="OrthoDB" id="9814134at2"/>
<gene>
    <name evidence="1" type="ORF">DWU98_16320</name>
</gene>
<dbReference type="Gene3D" id="1.20.120.330">
    <property type="entry name" value="Nucleotidyltransferases domain 2"/>
    <property type="match status" value="1"/>
</dbReference>
<evidence type="ECO:0000313" key="2">
    <source>
        <dbReference type="Proteomes" id="UP000254258"/>
    </source>
</evidence>
<sequence length="250" mass="28486">MTDFWDSDIAAMNLSDGEKNGLQVFRNYSAAFEAHQARELVNEMNALNSPIEELKKLLSLLVSESPLSLAVIACAYADDQLKEMFKREMPEGIPGGRNELLNGFGPLSRLSQRIQVAYAFSWLSADLLTELDRLRRIRNDISHKWDMPQLQSRLAQLIEQGQDPIERHLGDGIRLPENFFESLQPTQKFRVRLIWLIGRIHYECLLFVPVVKRRLVPTKVLYSQEAPELLSRIAGACVEHTRSVIAEAQG</sequence>
<protein>
    <submittedName>
        <fullName evidence="1">Uncharacterized protein</fullName>
    </submittedName>
</protein>
<evidence type="ECO:0000313" key="1">
    <source>
        <dbReference type="EMBL" id="RDS79634.1"/>
    </source>
</evidence>
<dbReference type="Proteomes" id="UP000254258">
    <property type="component" value="Unassembled WGS sequence"/>
</dbReference>
<dbReference type="AlphaFoldDB" id="A0A370WU25"/>
<dbReference type="InterPro" id="IPR038026">
    <property type="entry name" value="MtlR-like_sf"/>
</dbReference>
<organism evidence="1 2">
    <name type="scientific">Dyella monticola</name>
    <dbReference type="NCBI Taxonomy" id="1927958"/>
    <lineage>
        <taxon>Bacteria</taxon>
        <taxon>Pseudomonadati</taxon>
        <taxon>Pseudomonadota</taxon>
        <taxon>Gammaproteobacteria</taxon>
        <taxon>Lysobacterales</taxon>
        <taxon>Rhodanobacteraceae</taxon>
        <taxon>Dyella</taxon>
    </lineage>
</organism>
<dbReference type="EMBL" id="QRBE01000011">
    <property type="protein sequence ID" value="RDS79634.1"/>
    <property type="molecule type" value="Genomic_DNA"/>
</dbReference>
<accession>A0A370WU25</accession>
<dbReference type="RefSeq" id="WP_115496641.1">
    <property type="nucleotide sequence ID" value="NZ_QRBE01000011.1"/>
</dbReference>
<name>A0A370WU25_9GAMM</name>
<dbReference type="SUPFAM" id="SSF158668">
    <property type="entry name" value="MtlR-like"/>
    <property type="match status" value="1"/>
</dbReference>
<comment type="caution">
    <text evidence="1">The sequence shown here is derived from an EMBL/GenBank/DDBJ whole genome shotgun (WGS) entry which is preliminary data.</text>
</comment>
<reference evidence="1 2" key="1">
    <citation type="submission" date="2018-07" db="EMBL/GenBank/DDBJ databases">
        <title>Dyella monticola sp. nov. and Dyella psychrodurans sp. nov. isolated from monsoon evergreen broad-leaved forest soil of Dinghu Mountain, China.</title>
        <authorList>
            <person name="Gao Z."/>
            <person name="Qiu L."/>
        </authorList>
    </citation>
    <scope>NUCLEOTIDE SEQUENCE [LARGE SCALE GENOMIC DNA]</scope>
    <source>
        <strain evidence="1 2">4G-K06</strain>
    </source>
</reference>